<reference evidence="3" key="2">
    <citation type="submission" date="2021-11" db="EMBL/GenBank/DDBJ databases">
        <authorList>
            <consortium name="Genoscope - CEA"/>
            <person name="William W."/>
        </authorList>
    </citation>
    <scope>NUCLEOTIDE SEQUENCE</scope>
</reference>
<dbReference type="InterPro" id="IPR011889">
    <property type="entry name" value="Liste_lipo_26"/>
</dbReference>
<name>A0A7S4E9Q6_9STRA</name>
<protein>
    <recommendedName>
        <fullName evidence="5">BspA family leucine-rich repeat surface protein</fullName>
    </recommendedName>
</protein>
<organism evidence="2">
    <name type="scientific">Pelagomonas calceolata</name>
    <dbReference type="NCBI Taxonomy" id="35677"/>
    <lineage>
        <taxon>Eukaryota</taxon>
        <taxon>Sar</taxon>
        <taxon>Stramenopiles</taxon>
        <taxon>Ochrophyta</taxon>
        <taxon>Pelagophyceae</taxon>
        <taxon>Pelagomonadales</taxon>
        <taxon>Pelagomonadaceae</taxon>
        <taxon>Pelagomonas</taxon>
    </lineage>
</organism>
<dbReference type="EMBL" id="HBIW01017954">
    <property type="protein sequence ID" value="CAE0700027.1"/>
    <property type="molecule type" value="Transcribed_RNA"/>
</dbReference>
<evidence type="ECO:0000313" key="2">
    <source>
        <dbReference type="EMBL" id="CAE0700027.1"/>
    </source>
</evidence>
<keyword evidence="4" id="KW-1185">Reference proteome</keyword>
<sequence length="474" mass="54112">MRGEWYRPPGEWIYSSYGRPTMTLEHGESYEPITIEMPPGHICGAEASRQNQARAAADAQPLVQPHHGGYPDSQHARPPIVEPLTNETLRVWIRRWCGGDTRLPHISTWDTSQVTDMRGLFGRTALNENDDVEDTSCVLLADLPLFNDDISAWDTSSVTTMDKMFKGQSAFNRPLGAWRVHNVTNMRHMFDGASAFNQPLGDWQVDKVEDMMSMFSGASSFNHPIGGWRVHNVWNMRAMFFGAASFNQPLGDWRVHRVLDMKWMFKDARSFNQPLGGWWVQQVRTMQAMFQGAESMVEPNVLYSAFRWFRPTRGRLADQWWADKEAMEKDKERPRWQLGDPSPVAELSDERFTGVVVAYEVREVELSDPVHRRFYSETQGDTRRRFYFVRGEDGDNLLLHEASLVQLGEFLAVGDRISYAVGPSRFKAVYTHYRLECADVARAPRPGPPDASSICAAVVLLGVLMACDQYYKSK</sequence>
<proteinExistence type="predicted"/>
<dbReference type="EMBL" id="CAKKNE010000002">
    <property type="protein sequence ID" value="CAH0369832.1"/>
    <property type="molecule type" value="Genomic_DNA"/>
</dbReference>
<evidence type="ECO:0000256" key="1">
    <source>
        <dbReference type="SAM" id="MobiDB-lite"/>
    </source>
</evidence>
<accession>A0A7S4E9Q6</accession>
<feature type="region of interest" description="Disordered" evidence="1">
    <location>
        <begin position="53"/>
        <end position="79"/>
    </location>
</feature>
<dbReference type="Proteomes" id="UP000789595">
    <property type="component" value="Unassembled WGS sequence"/>
</dbReference>
<evidence type="ECO:0000313" key="4">
    <source>
        <dbReference type="Proteomes" id="UP000789595"/>
    </source>
</evidence>
<dbReference type="InterPro" id="IPR005046">
    <property type="entry name" value="DUF285"/>
</dbReference>
<dbReference type="Pfam" id="PF03382">
    <property type="entry name" value="DUF285"/>
    <property type="match status" value="2"/>
</dbReference>
<evidence type="ECO:0000313" key="3">
    <source>
        <dbReference type="EMBL" id="CAH0369832.1"/>
    </source>
</evidence>
<evidence type="ECO:0008006" key="5">
    <source>
        <dbReference type="Google" id="ProtNLM"/>
    </source>
</evidence>
<reference evidence="2" key="1">
    <citation type="submission" date="2021-01" db="EMBL/GenBank/DDBJ databases">
        <authorList>
            <person name="Corre E."/>
            <person name="Pelletier E."/>
            <person name="Niang G."/>
            <person name="Scheremetjew M."/>
            <person name="Finn R."/>
            <person name="Kale V."/>
            <person name="Holt S."/>
            <person name="Cochrane G."/>
            <person name="Meng A."/>
            <person name="Brown T."/>
            <person name="Cohen L."/>
        </authorList>
    </citation>
    <scope>NUCLEOTIDE SEQUENCE</scope>
    <source>
        <strain evidence="2">CCMP1756</strain>
    </source>
</reference>
<dbReference type="AlphaFoldDB" id="A0A7S4E9Q6"/>
<gene>
    <name evidence="2" type="ORF">PCAL00307_LOCUS15463</name>
    <name evidence="3" type="ORF">PECAL_2P29740</name>
</gene>
<dbReference type="NCBIfam" id="TIGR02167">
    <property type="entry name" value="Liste_lipo_26"/>
    <property type="match status" value="2"/>
</dbReference>
<dbReference type="OrthoDB" id="198097at2759"/>